<keyword evidence="8 10" id="KW-0443">Lipid metabolism</keyword>
<dbReference type="GO" id="GO:0016125">
    <property type="term" value="P:sterol metabolic process"/>
    <property type="evidence" value="ECO:0007669"/>
    <property type="project" value="UniProtKB-UniRule"/>
</dbReference>
<evidence type="ECO:0000256" key="2">
    <source>
        <dbReference type="ARBA" id="ARBA00009187"/>
    </source>
</evidence>
<name>A0AAV2IBR9_LYMST</name>
<keyword evidence="6 10" id="KW-1133">Transmembrane helix</keyword>
<dbReference type="Pfam" id="PF04161">
    <property type="entry name" value="Arv1"/>
    <property type="match status" value="1"/>
</dbReference>
<sequence>MGSKKMKYKCIECGSSVESLYRDYKANIIKIHHCESCQSVADKYIEYEPIIILLDALLLQPQAYRHLLLNTQFDAHWRLAFLFWICDAFSKLVLQRVELTNSQPSSGSEYVNYTYLGLELYLNFIIAATELLVLTVVVLSVYALKHFCTQGDLKHFSPSLIFKAVIIASLGHVLAIPALLWGQLYRNVYIHLTQGFVCLSTIQALRVVNQRKYNTFWAVLAVIFGFSAQMVVSSKMHYWLG</sequence>
<keyword evidence="12" id="KW-1185">Reference proteome</keyword>
<comment type="caution">
    <text evidence="11">The sequence shown here is derived from an EMBL/GenBank/DDBJ whole genome shotgun (WGS) entry which is preliminary data.</text>
</comment>
<comment type="similarity">
    <text evidence="2 10">Belongs to the ARV1 family.</text>
</comment>
<feature type="transmembrane region" description="Helical" evidence="10">
    <location>
        <begin position="215"/>
        <end position="232"/>
    </location>
</feature>
<dbReference type="GO" id="GO:0032366">
    <property type="term" value="P:intracellular sterol transport"/>
    <property type="evidence" value="ECO:0007669"/>
    <property type="project" value="UniProtKB-UniRule"/>
</dbReference>
<feature type="transmembrane region" description="Helical" evidence="10">
    <location>
        <begin position="120"/>
        <end position="144"/>
    </location>
</feature>
<keyword evidence="4 10" id="KW-0812">Transmembrane</keyword>
<dbReference type="PANTHER" id="PTHR14467:SF0">
    <property type="entry name" value="PROTEIN ARV1"/>
    <property type="match status" value="1"/>
</dbReference>
<dbReference type="Proteomes" id="UP001497497">
    <property type="component" value="Unassembled WGS sequence"/>
</dbReference>
<dbReference type="AlphaFoldDB" id="A0AAV2IBR9"/>
<proteinExistence type="inferred from homology"/>
<comment type="function">
    <text evidence="10">Mediator of sterol homeostasis involved in sterol uptake, trafficking and distribution into membranes.</text>
</comment>
<evidence type="ECO:0000313" key="11">
    <source>
        <dbReference type="EMBL" id="CAL1544291.1"/>
    </source>
</evidence>
<protein>
    <recommendedName>
        <fullName evidence="10">Protein ARV</fullName>
    </recommendedName>
</protein>
<dbReference type="GO" id="GO:0005789">
    <property type="term" value="C:endoplasmic reticulum membrane"/>
    <property type="evidence" value="ECO:0007669"/>
    <property type="project" value="UniProtKB-SubCell"/>
</dbReference>
<accession>A0AAV2IBR9</accession>
<evidence type="ECO:0000256" key="9">
    <source>
        <dbReference type="ARBA" id="ARBA00023136"/>
    </source>
</evidence>
<feature type="transmembrane region" description="Helical" evidence="10">
    <location>
        <begin position="160"/>
        <end position="182"/>
    </location>
</feature>
<evidence type="ECO:0000313" key="12">
    <source>
        <dbReference type="Proteomes" id="UP001497497"/>
    </source>
</evidence>
<dbReference type="EMBL" id="CAXITT010000612">
    <property type="protein sequence ID" value="CAL1544291.1"/>
    <property type="molecule type" value="Genomic_DNA"/>
</dbReference>
<dbReference type="GO" id="GO:0005794">
    <property type="term" value="C:Golgi apparatus"/>
    <property type="evidence" value="ECO:0007669"/>
    <property type="project" value="TreeGrafter"/>
</dbReference>
<evidence type="ECO:0000256" key="6">
    <source>
        <dbReference type="ARBA" id="ARBA00022989"/>
    </source>
</evidence>
<keyword evidence="9 10" id="KW-0472">Membrane</keyword>
<dbReference type="GO" id="GO:0032541">
    <property type="term" value="C:cortical endoplasmic reticulum"/>
    <property type="evidence" value="ECO:0007669"/>
    <property type="project" value="TreeGrafter"/>
</dbReference>
<keyword evidence="3 10" id="KW-0813">Transport</keyword>
<evidence type="ECO:0000256" key="5">
    <source>
        <dbReference type="ARBA" id="ARBA00022824"/>
    </source>
</evidence>
<evidence type="ECO:0000256" key="10">
    <source>
        <dbReference type="RuleBase" id="RU368065"/>
    </source>
</evidence>
<evidence type="ECO:0000256" key="1">
    <source>
        <dbReference type="ARBA" id="ARBA00004477"/>
    </source>
</evidence>
<dbReference type="GO" id="GO:0006665">
    <property type="term" value="P:sphingolipid metabolic process"/>
    <property type="evidence" value="ECO:0007669"/>
    <property type="project" value="TreeGrafter"/>
</dbReference>
<comment type="subcellular location">
    <subcellularLocation>
        <location evidence="1 10">Endoplasmic reticulum membrane</location>
        <topology evidence="1 10">Multi-pass membrane protein</topology>
    </subcellularLocation>
</comment>
<evidence type="ECO:0000256" key="7">
    <source>
        <dbReference type="ARBA" id="ARBA00023055"/>
    </source>
</evidence>
<keyword evidence="7 10" id="KW-0445">Lipid transport</keyword>
<dbReference type="PANTHER" id="PTHR14467">
    <property type="entry name" value="ARV1"/>
    <property type="match status" value="1"/>
</dbReference>
<reference evidence="11 12" key="1">
    <citation type="submission" date="2024-04" db="EMBL/GenBank/DDBJ databases">
        <authorList>
            <consortium name="Genoscope - CEA"/>
            <person name="William W."/>
        </authorList>
    </citation>
    <scope>NUCLEOTIDE SEQUENCE [LARGE SCALE GENOMIC DNA]</scope>
</reference>
<dbReference type="GO" id="GO:0097036">
    <property type="term" value="P:regulation of plasma membrane sterol distribution"/>
    <property type="evidence" value="ECO:0007669"/>
    <property type="project" value="UniProtKB-UniRule"/>
</dbReference>
<gene>
    <name evidence="11" type="ORF">GSLYS_00017804001</name>
</gene>
<evidence type="ECO:0000256" key="3">
    <source>
        <dbReference type="ARBA" id="ARBA00022448"/>
    </source>
</evidence>
<evidence type="ECO:0000256" key="8">
    <source>
        <dbReference type="ARBA" id="ARBA00023098"/>
    </source>
</evidence>
<evidence type="ECO:0000256" key="4">
    <source>
        <dbReference type="ARBA" id="ARBA00022692"/>
    </source>
</evidence>
<organism evidence="11 12">
    <name type="scientific">Lymnaea stagnalis</name>
    <name type="common">Great pond snail</name>
    <name type="synonym">Helix stagnalis</name>
    <dbReference type="NCBI Taxonomy" id="6523"/>
    <lineage>
        <taxon>Eukaryota</taxon>
        <taxon>Metazoa</taxon>
        <taxon>Spiralia</taxon>
        <taxon>Lophotrochozoa</taxon>
        <taxon>Mollusca</taxon>
        <taxon>Gastropoda</taxon>
        <taxon>Heterobranchia</taxon>
        <taxon>Euthyneura</taxon>
        <taxon>Panpulmonata</taxon>
        <taxon>Hygrophila</taxon>
        <taxon>Lymnaeoidea</taxon>
        <taxon>Lymnaeidae</taxon>
        <taxon>Lymnaea</taxon>
    </lineage>
</organism>
<dbReference type="InterPro" id="IPR007290">
    <property type="entry name" value="Arv1"/>
</dbReference>
<keyword evidence="5 10" id="KW-0256">Endoplasmic reticulum</keyword>